<evidence type="ECO:0000256" key="2">
    <source>
        <dbReference type="ARBA" id="ARBA00022729"/>
    </source>
</evidence>
<gene>
    <name evidence="8" type="ORF">NFX39_02045</name>
</gene>
<dbReference type="PIRSF" id="PIRSF002854">
    <property type="entry name" value="MetQ"/>
    <property type="match status" value="1"/>
</dbReference>
<proteinExistence type="inferred from homology"/>
<dbReference type="PANTHER" id="PTHR30429:SF3">
    <property type="entry name" value="LIPOPROTEIN"/>
    <property type="match status" value="1"/>
</dbReference>
<dbReference type="SUPFAM" id="SSF53850">
    <property type="entry name" value="Periplasmic binding protein-like II"/>
    <property type="match status" value="1"/>
</dbReference>
<keyword evidence="4" id="KW-0564">Palmitate</keyword>
<keyword evidence="3" id="KW-0472">Membrane</keyword>
<evidence type="ECO:0000256" key="4">
    <source>
        <dbReference type="ARBA" id="ARBA00023139"/>
    </source>
</evidence>
<dbReference type="Proteomes" id="UP001523234">
    <property type="component" value="Unassembled WGS sequence"/>
</dbReference>
<comment type="similarity">
    <text evidence="6">Belongs to the nlpA lipoprotein family.</text>
</comment>
<keyword evidence="9" id="KW-1185">Reference proteome</keyword>
<dbReference type="Pfam" id="PF03180">
    <property type="entry name" value="Lipoprotein_9"/>
    <property type="match status" value="1"/>
</dbReference>
<evidence type="ECO:0000313" key="8">
    <source>
        <dbReference type="EMBL" id="MCO0831877.1"/>
    </source>
</evidence>
<evidence type="ECO:0000256" key="6">
    <source>
        <dbReference type="PIRNR" id="PIRNR002854"/>
    </source>
</evidence>
<organism evidence="8 9">
    <name type="scientific">Fructobacillus apis</name>
    <dbReference type="NCBI Taxonomy" id="2935017"/>
    <lineage>
        <taxon>Bacteria</taxon>
        <taxon>Bacillati</taxon>
        <taxon>Bacillota</taxon>
        <taxon>Bacilli</taxon>
        <taxon>Lactobacillales</taxon>
        <taxon>Lactobacillaceae</taxon>
        <taxon>Fructobacillus</taxon>
    </lineage>
</organism>
<name>A0ABT0ZPG7_9LACO</name>
<keyword evidence="5 6" id="KW-0449">Lipoprotein</keyword>
<dbReference type="Gene3D" id="3.40.190.10">
    <property type="entry name" value="Periplasmic binding protein-like II"/>
    <property type="match status" value="2"/>
</dbReference>
<evidence type="ECO:0000256" key="7">
    <source>
        <dbReference type="SAM" id="SignalP"/>
    </source>
</evidence>
<reference evidence="8 9" key="1">
    <citation type="submission" date="2022-06" db="EMBL/GenBank/DDBJ databases">
        <title>Fructobacillus taiwanensis sp. nov., isolated from the honeybee.</title>
        <authorList>
            <person name="Chen Y.-S."/>
            <person name="Wang L.-T."/>
            <person name="Lee Y.-S."/>
            <person name="Chang Y.-C."/>
            <person name="Wu H.-C."/>
            <person name="Liao C.-Y."/>
            <person name="Chen W.-H."/>
            <person name="Deng J.-N."/>
            <person name="Wang Y.-H."/>
        </authorList>
    </citation>
    <scope>NUCLEOTIDE SEQUENCE [LARGE SCALE GENOMIC DNA]</scope>
    <source>
        <strain evidence="8 9">W13</strain>
    </source>
</reference>
<feature type="signal peptide" evidence="7">
    <location>
        <begin position="1"/>
        <end position="19"/>
    </location>
</feature>
<dbReference type="EMBL" id="JAMWYK010000002">
    <property type="protein sequence ID" value="MCO0831877.1"/>
    <property type="molecule type" value="Genomic_DNA"/>
</dbReference>
<dbReference type="RefSeq" id="WP_252442565.1">
    <property type="nucleotide sequence ID" value="NZ_JAMWYK010000002.1"/>
</dbReference>
<dbReference type="PANTHER" id="PTHR30429">
    <property type="entry name" value="D-METHIONINE-BINDING LIPOPROTEIN METQ"/>
    <property type="match status" value="1"/>
</dbReference>
<comment type="subcellular location">
    <subcellularLocation>
        <location evidence="1">Membrane</location>
        <topology evidence="1">Lipid-anchor</topology>
    </subcellularLocation>
</comment>
<evidence type="ECO:0000256" key="5">
    <source>
        <dbReference type="ARBA" id="ARBA00023288"/>
    </source>
</evidence>
<comment type="caution">
    <text evidence="8">The sequence shown here is derived from an EMBL/GenBank/DDBJ whole genome shotgun (WGS) entry which is preliminary data.</text>
</comment>
<accession>A0ABT0ZPG7</accession>
<protein>
    <recommendedName>
        <fullName evidence="6">Lipoprotein</fullName>
    </recommendedName>
</protein>
<sequence length="279" mass="30926">MSKKKWIVSGIAVVAVAAAGYFSFGGHDAKADKTITVGRMTTTKQDDIVWDAVSKKAKDEYGITVKYKNFTDYSQPNKALTSGDIDVNAFQHYAFLNAYNKKNKTDIKAVGDTIITPIHLYSTQYKSVSEYQDGDTIVVPNDPSNESRALKLLKYAGLIEVKDGQELVTVKDITKNPKNLKIKELPADQTARTINDVQGAVVNTNYALSANLSLDKSIFAEPLNKDSKEWVNLIATNAKDKNKKIIKELVKAYQSDDVKKAIEKAYNNVSLPAFDRSFN</sequence>
<keyword evidence="2 7" id="KW-0732">Signal</keyword>
<evidence type="ECO:0000256" key="3">
    <source>
        <dbReference type="ARBA" id="ARBA00023136"/>
    </source>
</evidence>
<evidence type="ECO:0000313" key="9">
    <source>
        <dbReference type="Proteomes" id="UP001523234"/>
    </source>
</evidence>
<dbReference type="InterPro" id="IPR004872">
    <property type="entry name" value="Lipoprotein_NlpA"/>
</dbReference>
<evidence type="ECO:0000256" key="1">
    <source>
        <dbReference type="ARBA" id="ARBA00004635"/>
    </source>
</evidence>
<feature type="chain" id="PRO_5046584882" description="Lipoprotein" evidence="7">
    <location>
        <begin position="20"/>
        <end position="279"/>
    </location>
</feature>